<sequence>MRDLEAYVENCEGDLRYAPREFYEQLRDRVNLRALVDHAQAMLYRTTDIKGWIALHTVGSIVLAVTELGYSDALYQLDYALLVAGKAASEFERQLIEHLVEKLSSPENRLQYNWPETFPVPKLNSKELPCSMEQIDASRMDEIELMETMAVATKTPLVLRNMVSWWPALEKWTNPRYLAKGRLVPVEIGRNYTQHNWTQKVMILTEYIDEYVFKSNDPKGYVAQYDLFQSFLGSDFAVPDICHFSDNDPVINGWFGPEGTETPLHYDNCDNVFVQVVGYKYIRLYDPECNAYPDMALKNTSLVDVSRPLDHEYLSKFPQFPWEQYKEVVLGPGDALFIPKTWWHYVRSQTISISLSFWL</sequence>
<dbReference type="PANTHER" id="PTHR12461:SF105">
    <property type="entry name" value="HYPOXIA-INDUCIBLE FACTOR 1-ALPHA INHIBITOR"/>
    <property type="match status" value="1"/>
</dbReference>
<dbReference type="Pfam" id="PF13621">
    <property type="entry name" value="Cupin_8"/>
    <property type="match status" value="1"/>
</dbReference>
<name>A0A060TCP5_BLAAD</name>
<reference evidence="2" key="2">
    <citation type="submission" date="2014-06" db="EMBL/GenBank/DDBJ databases">
        <title>The complete genome of Blastobotrys (Arxula) adeninivorans LS3 - a yeast of biotechnological interest.</title>
        <authorList>
            <person name="Kunze G."/>
            <person name="Gaillardin C."/>
            <person name="Czernicka M."/>
            <person name="Durrens P."/>
            <person name="Martin T."/>
            <person name="Boer E."/>
            <person name="Gabaldon T."/>
            <person name="Cruz J."/>
            <person name="Talla E."/>
            <person name="Marck C."/>
            <person name="Goffeau A."/>
            <person name="Barbe V."/>
            <person name="Baret P."/>
            <person name="Baronian K."/>
            <person name="Beier S."/>
            <person name="Bleykasten C."/>
            <person name="Bode R."/>
            <person name="Casaregola S."/>
            <person name="Despons L."/>
            <person name="Fairhead C."/>
            <person name="Giersberg M."/>
            <person name="Gierski P."/>
            <person name="Hahnel U."/>
            <person name="Hartmann A."/>
            <person name="Jankowska D."/>
            <person name="Jubin C."/>
            <person name="Jung P."/>
            <person name="Lafontaine I."/>
            <person name="Leh-Louis V."/>
            <person name="Lemaire M."/>
            <person name="Marcet-Houben M."/>
            <person name="Mascher M."/>
            <person name="Morel G."/>
            <person name="Richard G.-F."/>
            <person name="Riechen J."/>
            <person name="Sacerdot C."/>
            <person name="Sarkar A."/>
            <person name="Savel G."/>
            <person name="Schacherer J."/>
            <person name="Sherman D."/>
            <person name="Straub M.-L."/>
            <person name="Stein N."/>
            <person name="Thierry A."/>
            <person name="Trautwein-Schult A."/>
            <person name="Westhof E."/>
            <person name="Worch S."/>
            <person name="Dujon B."/>
            <person name="Souciet J.-L."/>
            <person name="Wincker P."/>
            <person name="Scholz U."/>
            <person name="Neuveglise N."/>
        </authorList>
    </citation>
    <scope>NUCLEOTIDE SEQUENCE</scope>
    <source>
        <strain evidence="2">LS3</strain>
    </source>
</reference>
<gene>
    <name evidence="2" type="ORF">GNLVRS02_ARAD1D40260g</name>
</gene>
<dbReference type="PANTHER" id="PTHR12461">
    <property type="entry name" value="HYPOXIA-INDUCIBLE FACTOR 1 ALPHA INHIBITOR-RELATED"/>
    <property type="match status" value="1"/>
</dbReference>
<dbReference type="InterPro" id="IPR041667">
    <property type="entry name" value="Cupin_8"/>
</dbReference>
<proteinExistence type="predicted"/>
<dbReference type="AlphaFoldDB" id="A0A060TCP5"/>
<dbReference type="EMBL" id="HG937694">
    <property type="protein sequence ID" value="CDP38688.1"/>
    <property type="molecule type" value="Genomic_DNA"/>
</dbReference>
<dbReference type="PROSITE" id="PS51184">
    <property type="entry name" value="JMJC"/>
    <property type="match status" value="1"/>
</dbReference>
<dbReference type="PhylomeDB" id="A0A060TCP5"/>
<evidence type="ECO:0000259" key="1">
    <source>
        <dbReference type="PROSITE" id="PS51184"/>
    </source>
</evidence>
<dbReference type="SMART" id="SM00558">
    <property type="entry name" value="JmjC"/>
    <property type="match status" value="1"/>
</dbReference>
<evidence type="ECO:0000313" key="2">
    <source>
        <dbReference type="EMBL" id="CDP38688.1"/>
    </source>
</evidence>
<dbReference type="Gene3D" id="2.60.120.650">
    <property type="entry name" value="Cupin"/>
    <property type="match status" value="1"/>
</dbReference>
<reference evidence="2" key="1">
    <citation type="submission" date="2014-02" db="EMBL/GenBank/DDBJ databases">
        <authorList>
            <person name="Genoscope - CEA"/>
        </authorList>
    </citation>
    <scope>NUCLEOTIDE SEQUENCE</scope>
    <source>
        <strain evidence="2">LS3</strain>
    </source>
</reference>
<protein>
    <submittedName>
        <fullName evidence="2">ARAD1D40260p</fullName>
    </submittedName>
</protein>
<accession>A0A060TCP5</accession>
<dbReference type="SUPFAM" id="SSF51197">
    <property type="entry name" value="Clavaminate synthase-like"/>
    <property type="match status" value="1"/>
</dbReference>
<dbReference type="InterPro" id="IPR003347">
    <property type="entry name" value="JmjC_dom"/>
</dbReference>
<organism evidence="2">
    <name type="scientific">Blastobotrys adeninivorans</name>
    <name type="common">Yeast</name>
    <name type="synonym">Arxula adeninivorans</name>
    <dbReference type="NCBI Taxonomy" id="409370"/>
    <lineage>
        <taxon>Eukaryota</taxon>
        <taxon>Fungi</taxon>
        <taxon>Dikarya</taxon>
        <taxon>Ascomycota</taxon>
        <taxon>Saccharomycotina</taxon>
        <taxon>Dipodascomycetes</taxon>
        <taxon>Dipodascales</taxon>
        <taxon>Trichomonascaceae</taxon>
        <taxon>Blastobotrys</taxon>
    </lineage>
</organism>
<feature type="domain" description="JmjC" evidence="1">
    <location>
        <begin position="227"/>
        <end position="359"/>
    </location>
</feature>